<name>A0A2T3MZD7_9GAMM</name>
<feature type="signal peptide" evidence="1">
    <location>
        <begin position="1"/>
        <end position="20"/>
    </location>
</feature>
<dbReference type="Proteomes" id="UP000241346">
    <property type="component" value="Unassembled WGS sequence"/>
</dbReference>
<reference evidence="2 3" key="1">
    <citation type="submission" date="2018-03" db="EMBL/GenBank/DDBJ databases">
        <title>Whole genome sequencing of Histamine producing bacteria.</title>
        <authorList>
            <person name="Butler K."/>
        </authorList>
    </citation>
    <scope>NUCLEOTIDE SEQUENCE [LARGE SCALE GENOMIC DNA]</scope>
    <source>
        <strain evidence="2 3">DSM 19138</strain>
    </source>
</reference>
<evidence type="ECO:0000313" key="2">
    <source>
        <dbReference type="EMBL" id="PSW05305.1"/>
    </source>
</evidence>
<proteinExistence type="predicted"/>
<evidence type="ECO:0008006" key="4">
    <source>
        <dbReference type="Google" id="ProtNLM"/>
    </source>
</evidence>
<gene>
    <name evidence="2" type="ORF">C9J01_27525</name>
</gene>
<protein>
    <recommendedName>
        <fullName evidence="4">DUF2066 domain-containing protein</fullName>
    </recommendedName>
</protein>
<dbReference type="EMBL" id="PYMB01000035">
    <property type="protein sequence ID" value="PSW05305.1"/>
    <property type="molecule type" value="Genomic_DNA"/>
</dbReference>
<dbReference type="AlphaFoldDB" id="A0A2T3MZD7"/>
<dbReference type="RefSeq" id="WP_107301257.1">
    <property type="nucleotide sequence ID" value="NZ_PYMB01000035.1"/>
</dbReference>
<dbReference type="OrthoDB" id="10014040at2"/>
<comment type="caution">
    <text evidence="2">The sequence shown here is derived from an EMBL/GenBank/DDBJ whole genome shotgun (WGS) entry which is preliminary data.</text>
</comment>
<sequence length="432" mass="46700">MTKLRLALASAILFAGALPAAEISHPEQGGVLAFSSCSRGRGAAAIDEATRLAAKGVTAAYQGARENLSATEAEEFANLPELPELLKAVEQTPERVQIGETFLQGSETCVAVSLPLSIEAYQDDGDWSWDSAEDDLIVRVKATAKASNGLPAIQAAELAALQQAVWQGLSLIVNDPSPFVHLKALPKPFVSEWMVLEQSEHQGVATVVINAELDMAELSRVASNPYLAAGSPRFMVHAEQAHFAAPIMAVLTQQGFSVTQDFDHADIIVRVSTELQDSGEYSRLALSLSLLDKASARLGEWHNEPATLRLPTREGIGVRLFGAHLASEDNQLAILSMMEGGLEQLSQIGGRYNKVSFPRDALISHSQLQHLLDQHSYIYSPQLSTDGRQTVLAFRTRMANKSLMADFIPSLLAIMESPLAVNTVTNNQIIIR</sequence>
<feature type="chain" id="PRO_5015536861" description="DUF2066 domain-containing protein" evidence="1">
    <location>
        <begin position="21"/>
        <end position="432"/>
    </location>
</feature>
<evidence type="ECO:0000256" key="1">
    <source>
        <dbReference type="SAM" id="SignalP"/>
    </source>
</evidence>
<organism evidence="2 3">
    <name type="scientific">Photobacterium rosenbergii</name>
    <dbReference type="NCBI Taxonomy" id="294936"/>
    <lineage>
        <taxon>Bacteria</taxon>
        <taxon>Pseudomonadati</taxon>
        <taxon>Pseudomonadota</taxon>
        <taxon>Gammaproteobacteria</taxon>
        <taxon>Vibrionales</taxon>
        <taxon>Vibrionaceae</taxon>
        <taxon>Photobacterium</taxon>
    </lineage>
</organism>
<accession>A0A2T3MZD7</accession>
<keyword evidence="1" id="KW-0732">Signal</keyword>
<evidence type="ECO:0000313" key="3">
    <source>
        <dbReference type="Proteomes" id="UP000241346"/>
    </source>
</evidence>